<dbReference type="RefSeq" id="WP_217683037.1">
    <property type="nucleotide sequence ID" value="NZ_JAHRGL010000062.1"/>
</dbReference>
<keyword evidence="2 5" id="KW-0645">Protease</keyword>
<feature type="active site" description="Charge relay system" evidence="5">
    <location>
        <position position="261"/>
    </location>
</feature>
<dbReference type="InterPro" id="IPR000209">
    <property type="entry name" value="Peptidase_S8/S53_dom"/>
</dbReference>
<comment type="caution">
    <text evidence="7">The sequence shown here is derived from an EMBL/GenBank/DDBJ whole genome shotgun (WGS) entry which is preliminary data.</text>
</comment>
<sequence length="660" mass="69667">MAIHFTAKSSRLLKTSWSTDQPQEILVRIEAGLAEAQVAQTIRDTIAKTDSKVEEIIHPAADSPGNSTLVRLSLPVWTSADRAISVLSKSPGIESAEINVRVHVDFASNDTYYKSGYTWGVYGDDTPIANPYGSQAGEAWTQGITGSTKVVTGVIDTGIDYTHPDLYLNVWINQNEISTELRSGLVDMDQDGLFTFYDLNDAQNAGSVSDLNGNGRIDAGDLLNDQRWENGIDDGGNGFVDDIVGWDFINNDNDILDDNGHGTHVSGTIGAIGGNADGVAGVNWCTQIMGLKFLAADGSGSLSDAIKALDYFTAAARDAQAGENFVATNNSWGGEGGYSLSLHEAIVRAARHDILFVSAAGNGGADMLGDNNDYSLQYPSNFNTTAKVLSKQMVASYDSVISVAALTDRGSLADFSNYGANSVDLAAPGDMILSTMAGGGYAYASGTSMATPFVTGALALYASLDPTANAAELKAVLLSSAVQTGSLSGKALTGGRLDISEMLKNVPFPDQLPSLAVGEQLFGTRRKDDIIGGDGDDFISGVPAKGGYRGNGSIDKLTGMNGADTFALGDSRGLYYSNSSNKKPGLNDYAEITDFSRAEGDKIQLKHGTYFLDPIAIKGTEDIGLFADTNHNNVLDKTDELIAIVGNLHTTISSDDFLFV</sequence>
<dbReference type="PROSITE" id="PS00137">
    <property type="entry name" value="SUBTILASE_HIS"/>
    <property type="match status" value="1"/>
</dbReference>
<evidence type="ECO:0000256" key="5">
    <source>
        <dbReference type="PROSITE-ProRule" id="PRU01240"/>
    </source>
</evidence>
<dbReference type="Proteomes" id="UP000813068">
    <property type="component" value="Unassembled WGS sequence"/>
</dbReference>
<accession>A0ABS6N1W7</accession>
<dbReference type="PANTHER" id="PTHR43399:SF4">
    <property type="entry name" value="CELL WALL-ASSOCIATED PROTEASE"/>
    <property type="match status" value="1"/>
</dbReference>
<dbReference type="CDD" id="cd07473">
    <property type="entry name" value="Peptidases_S8_Subtilisin_like"/>
    <property type="match status" value="1"/>
</dbReference>
<evidence type="ECO:0000259" key="6">
    <source>
        <dbReference type="Pfam" id="PF00082"/>
    </source>
</evidence>
<protein>
    <submittedName>
        <fullName evidence="7">S8 family serine peptidase</fullName>
    </submittedName>
</protein>
<comment type="similarity">
    <text evidence="1 5">Belongs to the peptidase S8 family.</text>
</comment>
<dbReference type="EMBL" id="JAHRGL010000062">
    <property type="protein sequence ID" value="MBV2134591.1"/>
    <property type="molecule type" value="Genomic_DNA"/>
</dbReference>
<dbReference type="PANTHER" id="PTHR43399">
    <property type="entry name" value="SUBTILISIN-RELATED"/>
    <property type="match status" value="1"/>
</dbReference>
<reference evidence="7 8" key="1">
    <citation type="submission" date="2021-06" db="EMBL/GenBank/DDBJ databases">
        <title>Differences between aerobic and microaerobic xylene degrading microbial communities.</title>
        <authorList>
            <person name="Banerjee S."/>
            <person name="Tancsics A."/>
        </authorList>
    </citation>
    <scope>NUCLEOTIDE SEQUENCE [LARGE SCALE GENOMIC DNA]</scope>
    <source>
        <strain evidence="7 8">MAP12</strain>
    </source>
</reference>
<dbReference type="PROSITE" id="PS00136">
    <property type="entry name" value="SUBTILASE_ASP"/>
    <property type="match status" value="1"/>
</dbReference>
<keyword evidence="3 5" id="KW-0378">Hydrolase</keyword>
<evidence type="ECO:0000256" key="1">
    <source>
        <dbReference type="ARBA" id="ARBA00011073"/>
    </source>
</evidence>
<evidence type="ECO:0000313" key="7">
    <source>
        <dbReference type="EMBL" id="MBV2134591.1"/>
    </source>
</evidence>
<evidence type="ECO:0000313" key="8">
    <source>
        <dbReference type="Proteomes" id="UP000813068"/>
    </source>
</evidence>
<dbReference type="InterPro" id="IPR051048">
    <property type="entry name" value="Peptidase_S8/S53_subtilisin"/>
</dbReference>
<feature type="active site" description="Charge relay system" evidence="5">
    <location>
        <position position="448"/>
    </location>
</feature>
<dbReference type="Pfam" id="PF00082">
    <property type="entry name" value="Peptidase_S8"/>
    <property type="match status" value="1"/>
</dbReference>
<dbReference type="InterPro" id="IPR023828">
    <property type="entry name" value="Peptidase_S8_Ser-AS"/>
</dbReference>
<evidence type="ECO:0000256" key="4">
    <source>
        <dbReference type="ARBA" id="ARBA00022825"/>
    </source>
</evidence>
<keyword evidence="4 5" id="KW-0720">Serine protease</keyword>
<dbReference type="InterPro" id="IPR034204">
    <property type="entry name" value="PfSUB1-like_cat_dom"/>
</dbReference>
<dbReference type="InterPro" id="IPR018247">
    <property type="entry name" value="EF_Hand_1_Ca_BS"/>
</dbReference>
<name>A0ABS6N1W7_9GAMM</name>
<organism evidence="7 8">
    <name type="scientific">Geopseudomonas aromaticivorans</name>
    <dbReference type="NCBI Taxonomy" id="2849492"/>
    <lineage>
        <taxon>Bacteria</taxon>
        <taxon>Pseudomonadati</taxon>
        <taxon>Pseudomonadota</taxon>
        <taxon>Gammaproteobacteria</taxon>
        <taxon>Pseudomonadales</taxon>
        <taxon>Pseudomonadaceae</taxon>
        <taxon>Geopseudomonas</taxon>
    </lineage>
</organism>
<keyword evidence="8" id="KW-1185">Reference proteome</keyword>
<gene>
    <name evidence="7" type="ORF">KRX52_17570</name>
</gene>
<evidence type="ECO:0000256" key="2">
    <source>
        <dbReference type="ARBA" id="ARBA00022670"/>
    </source>
</evidence>
<dbReference type="PROSITE" id="PS00138">
    <property type="entry name" value="SUBTILASE_SER"/>
    <property type="match status" value="1"/>
</dbReference>
<proteinExistence type="inferred from homology"/>
<feature type="domain" description="Peptidase S8/S53" evidence="6">
    <location>
        <begin position="149"/>
        <end position="483"/>
    </location>
</feature>
<evidence type="ECO:0000256" key="3">
    <source>
        <dbReference type="ARBA" id="ARBA00022801"/>
    </source>
</evidence>
<feature type="active site" description="Charge relay system" evidence="5">
    <location>
        <position position="156"/>
    </location>
</feature>
<dbReference type="PROSITE" id="PS00018">
    <property type="entry name" value="EF_HAND_1"/>
    <property type="match status" value="1"/>
</dbReference>
<dbReference type="PROSITE" id="PS51892">
    <property type="entry name" value="SUBTILASE"/>
    <property type="match status" value="1"/>
</dbReference>
<dbReference type="InterPro" id="IPR022398">
    <property type="entry name" value="Peptidase_S8_His-AS"/>
</dbReference>
<dbReference type="InterPro" id="IPR023827">
    <property type="entry name" value="Peptidase_S8_Asp-AS"/>
</dbReference>